<feature type="region of interest" description="Disordered" evidence="1">
    <location>
        <begin position="1"/>
        <end position="22"/>
    </location>
</feature>
<evidence type="ECO:0000313" key="2">
    <source>
        <dbReference type="EMBL" id="ETN81699.1"/>
    </source>
</evidence>
<evidence type="ECO:0000313" key="3">
    <source>
        <dbReference type="Proteomes" id="UP000053676"/>
    </source>
</evidence>
<feature type="compositionally biased region" description="Basic residues" evidence="1">
    <location>
        <begin position="9"/>
        <end position="22"/>
    </location>
</feature>
<organism evidence="2 3">
    <name type="scientific">Necator americanus</name>
    <name type="common">Human hookworm</name>
    <dbReference type="NCBI Taxonomy" id="51031"/>
    <lineage>
        <taxon>Eukaryota</taxon>
        <taxon>Metazoa</taxon>
        <taxon>Ecdysozoa</taxon>
        <taxon>Nematoda</taxon>
        <taxon>Chromadorea</taxon>
        <taxon>Rhabditida</taxon>
        <taxon>Rhabditina</taxon>
        <taxon>Rhabditomorpha</taxon>
        <taxon>Strongyloidea</taxon>
        <taxon>Ancylostomatidae</taxon>
        <taxon>Bunostominae</taxon>
        <taxon>Necator</taxon>
    </lineage>
</organism>
<proteinExistence type="predicted"/>
<dbReference type="AlphaFoldDB" id="W2TJC6"/>
<keyword evidence="3" id="KW-1185">Reference proteome</keyword>
<accession>W2TJC6</accession>
<reference evidence="3" key="1">
    <citation type="journal article" date="2014" name="Nat. Genet.">
        <title>Genome of the human hookworm Necator americanus.</title>
        <authorList>
            <person name="Tang Y.T."/>
            <person name="Gao X."/>
            <person name="Rosa B.A."/>
            <person name="Abubucker S."/>
            <person name="Hallsworth-Pepin K."/>
            <person name="Martin J."/>
            <person name="Tyagi R."/>
            <person name="Heizer E."/>
            <person name="Zhang X."/>
            <person name="Bhonagiri-Palsikar V."/>
            <person name="Minx P."/>
            <person name="Warren W.C."/>
            <person name="Wang Q."/>
            <person name="Zhan B."/>
            <person name="Hotez P.J."/>
            <person name="Sternberg P.W."/>
            <person name="Dougall A."/>
            <person name="Gaze S.T."/>
            <person name="Mulvenna J."/>
            <person name="Sotillo J."/>
            <person name="Ranganathan S."/>
            <person name="Rabelo E.M."/>
            <person name="Wilson R.K."/>
            <person name="Felgner P.L."/>
            <person name="Bethony J."/>
            <person name="Hawdon J.M."/>
            <person name="Gasser R.B."/>
            <person name="Loukas A."/>
            <person name="Mitreva M."/>
        </authorList>
    </citation>
    <scope>NUCLEOTIDE SEQUENCE [LARGE SCALE GENOMIC DNA]</scope>
</reference>
<dbReference type="Proteomes" id="UP000053676">
    <property type="component" value="Unassembled WGS sequence"/>
</dbReference>
<evidence type="ECO:0000256" key="1">
    <source>
        <dbReference type="SAM" id="MobiDB-lite"/>
    </source>
</evidence>
<name>W2TJC6_NECAM</name>
<dbReference type="EMBL" id="KI658646">
    <property type="protein sequence ID" value="ETN81699.1"/>
    <property type="molecule type" value="Genomic_DNA"/>
</dbReference>
<dbReference type="KEGG" id="nai:NECAME_08324"/>
<sequence length="158" mass="17534">MRPLSSRSNSRRRRRKRKHASRKVVLATANELFFCWTEAAQLKKKIESAPTWCAVERNLDHRRLGPAGRLLMPPQPSRHGLMCSSTAEGHPGEDSQSTSIGWPTTVFHLCVVLTLFQLGAEKMQSRGLLKLMGNCIIAFPNGLSALSMHLSALSDLVS</sequence>
<protein>
    <submittedName>
        <fullName evidence="2">Uncharacterized protein</fullName>
    </submittedName>
</protein>
<gene>
    <name evidence="2" type="ORF">NECAME_08324</name>
</gene>